<dbReference type="PANTHER" id="PTHR30483:SF6">
    <property type="entry name" value="PERIPLASMIC BINDING PROTEIN OF ABC TRANSPORTER FOR NATURAL AMINO ACIDS"/>
    <property type="match status" value="1"/>
</dbReference>
<keyword evidence="4" id="KW-1185">Reference proteome</keyword>
<reference evidence="3" key="1">
    <citation type="submission" date="2023-03" db="EMBL/GenBank/DDBJ databases">
        <authorList>
            <person name="Steffen K."/>
            <person name="Cardenas P."/>
        </authorList>
    </citation>
    <scope>NUCLEOTIDE SEQUENCE</scope>
</reference>
<dbReference type="EMBL" id="CASHTH010004289">
    <property type="protein sequence ID" value="CAI8055593.1"/>
    <property type="molecule type" value="Genomic_DNA"/>
</dbReference>
<evidence type="ECO:0000313" key="4">
    <source>
        <dbReference type="Proteomes" id="UP001174909"/>
    </source>
</evidence>
<dbReference type="InterPro" id="IPR028081">
    <property type="entry name" value="Leu-bd"/>
</dbReference>
<dbReference type="PANTHER" id="PTHR30483">
    <property type="entry name" value="LEUCINE-SPECIFIC-BINDING PROTEIN"/>
    <property type="match status" value="1"/>
</dbReference>
<evidence type="ECO:0000256" key="1">
    <source>
        <dbReference type="ARBA" id="ARBA00022729"/>
    </source>
</evidence>
<dbReference type="SUPFAM" id="SSF53822">
    <property type="entry name" value="Periplasmic binding protein-like I"/>
    <property type="match status" value="1"/>
</dbReference>
<feature type="domain" description="Leucine-binding protein" evidence="2">
    <location>
        <begin position="2"/>
        <end position="304"/>
    </location>
</feature>
<proteinExistence type="predicted"/>
<accession>A0AA35TX79</accession>
<evidence type="ECO:0000313" key="3">
    <source>
        <dbReference type="EMBL" id="CAI8055593.1"/>
    </source>
</evidence>
<sequence>MPVEFLIRDNQGTRDLPDAAESIRFARELIEQEGIVALLGPLFSTNSEQVGPVVTQLRRPMIPASSGQNVTTVGGKFVFLIVAPSSAQAATMAEFVTKEDELNMKTAAILLQTDDVYSANIAGAFEENLLKSGGEIVGNEVYQRGDRTFDAQLMNIKAAAPDALFISGFNPEAPLIMAQARGMGIESIFIGGDGWDEPEKLLGTLDDNAPLEGSYFIRDFSTESAEAAPFVQAYTAMFMMPPDGPAAWGYDAMSVLAIAMENAGTLEPDAVRDALANITDYQGASAIAGYDEDRTLLKALQFTQFVMGR</sequence>
<dbReference type="Proteomes" id="UP001174909">
    <property type="component" value="Unassembled WGS sequence"/>
</dbReference>
<evidence type="ECO:0000259" key="2">
    <source>
        <dbReference type="Pfam" id="PF13458"/>
    </source>
</evidence>
<dbReference type="InterPro" id="IPR051010">
    <property type="entry name" value="BCAA_transport"/>
</dbReference>
<dbReference type="CDD" id="cd06347">
    <property type="entry name" value="PBP1_ABC_LivK_ligand_binding-like"/>
    <property type="match status" value="1"/>
</dbReference>
<gene>
    <name evidence="3" type="ORF">GBAR_LOCUS30332</name>
</gene>
<keyword evidence="1" id="KW-0732">Signal</keyword>
<dbReference type="AlphaFoldDB" id="A0AA35TX79"/>
<protein>
    <submittedName>
        <fullName evidence="3">Leu/Ile/Val-binding protein homolog 5</fullName>
    </submittedName>
</protein>
<dbReference type="Pfam" id="PF13458">
    <property type="entry name" value="Peripla_BP_6"/>
    <property type="match status" value="1"/>
</dbReference>
<comment type="caution">
    <text evidence="3">The sequence shown here is derived from an EMBL/GenBank/DDBJ whole genome shotgun (WGS) entry which is preliminary data.</text>
</comment>
<name>A0AA35TX79_GEOBA</name>
<dbReference type="Gene3D" id="3.40.50.2300">
    <property type="match status" value="2"/>
</dbReference>
<dbReference type="InterPro" id="IPR028082">
    <property type="entry name" value="Peripla_BP_I"/>
</dbReference>
<organism evidence="3 4">
    <name type="scientific">Geodia barretti</name>
    <name type="common">Barrett's horny sponge</name>
    <dbReference type="NCBI Taxonomy" id="519541"/>
    <lineage>
        <taxon>Eukaryota</taxon>
        <taxon>Metazoa</taxon>
        <taxon>Porifera</taxon>
        <taxon>Demospongiae</taxon>
        <taxon>Heteroscleromorpha</taxon>
        <taxon>Tetractinellida</taxon>
        <taxon>Astrophorina</taxon>
        <taxon>Geodiidae</taxon>
        <taxon>Geodia</taxon>
    </lineage>
</organism>